<keyword evidence="1" id="KW-1133">Transmembrane helix</keyword>
<feature type="domain" description="PAS" evidence="2">
    <location>
        <begin position="124"/>
        <end position="190"/>
    </location>
</feature>
<dbReference type="InterPro" id="IPR013520">
    <property type="entry name" value="Ribonucl_H"/>
</dbReference>
<name>A0ABU9YRA3_9PROT</name>
<dbReference type="InterPro" id="IPR035965">
    <property type="entry name" value="PAS-like_dom_sf"/>
</dbReference>
<protein>
    <submittedName>
        <fullName evidence="4">Exonuclease domain-containing protein</fullName>
    </submittedName>
</protein>
<evidence type="ECO:0000259" key="3">
    <source>
        <dbReference type="SMART" id="SM00479"/>
    </source>
</evidence>
<evidence type="ECO:0000313" key="4">
    <source>
        <dbReference type="EMBL" id="MEN2991346.1"/>
    </source>
</evidence>
<accession>A0ABU9YRA3</accession>
<dbReference type="CDD" id="cd06127">
    <property type="entry name" value="DEDDh"/>
    <property type="match status" value="1"/>
</dbReference>
<dbReference type="RefSeq" id="WP_345938427.1">
    <property type="nucleotide sequence ID" value="NZ_JBBKTW010000010.1"/>
</dbReference>
<feature type="domain" description="Exonuclease" evidence="3">
    <location>
        <begin position="261"/>
        <end position="434"/>
    </location>
</feature>
<feature type="transmembrane region" description="Helical" evidence="1">
    <location>
        <begin position="41"/>
        <end position="61"/>
    </location>
</feature>
<sequence>MDIRRPVRDDGRLALTLGAAAILAGLALLVVAALLADAAPALLMGGTALAVGGLSLAAAVVRRRRVGDARLRGDLAQALRAVDDNTLPLPDFAGDDDPGHDARLLGLARALAERARAASGRGDHRLAALVAALPVPVLGLSPTGLVTLANPMALDLLGADAVAAGTSVYAALARESLDPLLAAAVSRTVASGPVHHVDGRMIGLRAASVGGGWVLVAEPDRMRSAVVATVPAAPMPMALALHDLPPDLPPAADATPLDQLPGLSLDLETTGLNVAADRMLSLGAVRLVGGRLFVAAALDMLVDPGVAIPASATRIHGIDAAMIAGAPPPAVALERLRHLAAGTVLIGHNIGFDLAILKAEAERLDGAARPWPDGDHAALDTLALYARLEPDQAMLDLEHIAERLGIAVSGRHTALGDALLAGRVFAALVPRLAERGVITLGDARDFAAGAVAVITAQRRAGW</sequence>
<keyword evidence="5" id="KW-1185">Reference proteome</keyword>
<gene>
    <name evidence="4" type="ORF">WG926_23745</name>
</gene>
<dbReference type="SMART" id="SM00091">
    <property type="entry name" value="PAS"/>
    <property type="match status" value="1"/>
</dbReference>
<proteinExistence type="predicted"/>
<keyword evidence="1" id="KW-0472">Membrane</keyword>
<organism evidence="4 5">
    <name type="scientific">Tistrella arctica</name>
    <dbReference type="NCBI Taxonomy" id="3133430"/>
    <lineage>
        <taxon>Bacteria</taxon>
        <taxon>Pseudomonadati</taxon>
        <taxon>Pseudomonadota</taxon>
        <taxon>Alphaproteobacteria</taxon>
        <taxon>Geminicoccales</taxon>
        <taxon>Geminicoccaceae</taxon>
        <taxon>Tistrella</taxon>
    </lineage>
</organism>
<evidence type="ECO:0000256" key="1">
    <source>
        <dbReference type="SAM" id="Phobius"/>
    </source>
</evidence>
<dbReference type="SMART" id="SM00479">
    <property type="entry name" value="EXOIII"/>
    <property type="match status" value="1"/>
</dbReference>
<dbReference type="Gene3D" id="3.30.420.10">
    <property type="entry name" value="Ribonuclease H-like superfamily/Ribonuclease H"/>
    <property type="match status" value="1"/>
</dbReference>
<keyword evidence="4" id="KW-0269">Exonuclease</keyword>
<keyword evidence="1" id="KW-0812">Transmembrane</keyword>
<evidence type="ECO:0000313" key="5">
    <source>
        <dbReference type="Proteomes" id="UP001413721"/>
    </source>
</evidence>
<dbReference type="EMBL" id="JBBKTW010000010">
    <property type="protein sequence ID" value="MEN2991346.1"/>
    <property type="molecule type" value="Genomic_DNA"/>
</dbReference>
<dbReference type="Pfam" id="PF00929">
    <property type="entry name" value="RNase_T"/>
    <property type="match status" value="1"/>
</dbReference>
<keyword evidence="4" id="KW-0378">Hydrolase</keyword>
<dbReference type="PANTHER" id="PTHR30231:SF41">
    <property type="entry name" value="DNA POLYMERASE III SUBUNIT EPSILON"/>
    <property type="match status" value="1"/>
</dbReference>
<keyword evidence="4" id="KW-0540">Nuclease</keyword>
<evidence type="ECO:0000259" key="2">
    <source>
        <dbReference type="SMART" id="SM00091"/>
    </source>
</evidence>
<reference evidence="4 5" key="1">
    <citation type="submission" date="2024-03" db="EMBL/GenBank/DDBJ databases">
        <title>High-quality draft genome sequencing of Tistrella sp. BH-R2-4.</title>
        <authorList>
            <person name="Dong C."/>
        </authorList>
    </citation>
    <scope>NUCLEOTIDE SEQUENCE [LARGE SCALE GENOMIC DNA]</scope>
    <source>
        <strain evidence="4 5">BH-R2-4</strain>
    </source>
</reference>
<dbReference type="SUPFAM" id="SSF55785">
    <property type="entry name" value="PYP-like sensor domain (PAS domain)"/>
    <property type="match status" value="1"/>
</dbReference>
<dbReference type="GO" id="GO:0004527">
    <property type="term" value="F:exonuclease activity"/>
    <property type="evidence" value="ECO:0007669"/>
    <property type="project" value="UniProtKB-KW"/>
</dbReference>
<dbReference type="InterPro" id="IPR012337">
    <property type="entry name" value="RNaseH-like_sf"/>
</dbReference>
<dbReference type="InterPro" id="IPR000014">
    <property type="entry name" value="PAS"/>
</dbReference>
<dbReference type="Proteomes" id="UP001413721">
    <property type="component" value="Unassembled WGS sequence"/>
</dbReference>
<feature type="transmembrane region" description="Helical" evidence="1">
    <location>
        <begin position="12"/>
        <end position="35"/>
    </location>
</feature>
<dbReference type="SUPFAM" id="SSF53098">
    <property type="entry name" value="Ribonuclease H-like"/>
    <property type="match status" value="1"/>
</dbReference>
<comment type="caution">
    <text evidence="4">The sequence shown here is derived from an EMBL/GenBank/DDBJ whole genome shotgun (WGS) entry which is preliminary data.</text>
</comment>
<dbReference type="PANTHER" id="PTHR30231">
    <property type="entry name" value="DNA POLYMERASE III SUBUNIT EPSILON"/>
    <property type="match status" value="1"/>
</dbReference>
<dbReference type="InterPro" id="IPR036397">
    <property type="entry name" value="RNaseH_sf"/>
</dbReference>